<reference evidence="3 4" key="1">
    <citation type="submission" date="2019-06" db="EMBL/GenBank/DDBJ databases">
        <title>WGS assembly of Gossypium darwinii.</title>
        <authorList>
            <person name="Chen Z.J."/>
            <person name="Sreedasyam A."/>
            <person name="Ando A."/>
            <person name="Song Q."/>
            <person name="De L."/>
            <person name="Hulse-Kemp A."/>
            <person name="Ding M."/>
            <person name="Ye W."/>
            <person name="Kirkbride R."/>
            <person name="Jenkins J."/>
            <person name="Plott C."/>
            <person name="Lovell J."/>
            <person name="Lin Y.-M."/>
            <person name="Vaughn R."/>
            <person name="Liu B."/>
            <person name="Li W."/>
            <person name="Simpson S."/>
            <person name="Scheffler B."/>
            <person name="Saski C."/>
            <person name="Grover C."/>
            <person name="Hu G."/>
            <person name="Conover J."/>
            <person name="Carlson J."/>
            <person name="Shu S."/>
            <person name="Boston L."/>
            <person name="Williams M."/>
            <person name="Peterson D."/>
            <person name="Mcgee K."/>
            <person name="Jones D."/>
            <person name="Wendel J."/>
            <person name="Stelly D."/>
            <person name="Grimwood J."/>
            <person name="Schmutz J."/>
        </authorList>
    </citation>
    <scope>NUCLEOTIDE SEQUENCE [LARGE SCALE GENOMIC DNA]</scope>
    <source>
        <strain evidence="3">1808015.09</strain>
    </source>
</reference>
<evidence type="ECO:0000313" key="4">
    <source>
        <dbReference type="Proteomes" id="UP000323506"/>
    </source>
</evidence>
<dbReference type="AlphaFoldDB" id="A0A5D2A439"/>
<dbReference type="PANTHER" id="PTHR11926">
    <property type="entry name" value="GLUCOSYL/GLUCURONOSYL TRANSFERASES"/>
    <property type="match status" value="1"/>
</dbReference>
<name>A0A5D2A439_GOSDA</name>
<proteinExistence type="inferred from homology"/>
<keyword evidence="4" id="KW-1185">Reference proteome</keyword>
<dbReference type="SUPFAM" id="SSF53756">
    <property type="entry name" value="UDP-Glycosyltransferase/glycogen phosphorylase"/>
    <property type="match status" value="1"/>
</dbReference>
<evidence type="ECO:0000313" key="3">
    <source>
        <dbReference type="EMBL" id="TYG39209.1"/>
    </source>
</evidence>
<accession>A0A5D2A439</accession>
<dbReference type="GO" id="GO:0080043">
    <property type="term" value="F:quercetin 3-O-glucosyltransferase activity"/>
    <property type="evidence" value="ECO:0007669"/>
    <property type="project" value="TreeGrafter"/>
</dbReference>
<organism evidence="3 4">
    <name type="scientific">Gossypium darwinii</name>
    <name type="common">Darwin's cotton</name>
    <name type="synonym">Gossypium barbadense var. darwinii</name>
    <dbReference type="NCBI Taxonomy" id="34276"/>
    <lineage>
        <taxon>Eukaryota</taxon>
        <taxon>Viridiplantae</taxon>
        <taxon>Streptophyta</taxon>
        <taxon>Embryophyta</taxon>
        <taxon>Tracheophyta</taxon>
        <taxon>Spermatophyta</taxon>
        <taxon>Magnoliopsida</taxon>
        <taxon>eudicotyledons</taxon>
        <taxon>Gunneridae</taxon>
        <taxon>Pentapetalae</taxon>
        <taxon>rosids</taxon>
        <taxon>malvids</taxon>
        <taxon>Malvales</taxon>
        <taxon>Malvaceae</taxon>
        <taxon>Malvoideae</taxon>
        <taxon>Gossypium</taxon>
    </lineage>
</organism>
<dbReference type="PANTHER" id="PTHR11926:SF1395">
    <property type="entry name" value="GLYCOSYLTRANSFERASE"/>
    <property type="match status" value="1"/>
</dbReference>
<protein>
    <submittedName>
        <fullName evidence="3">Uncharacterized protein</fullName>
    </submittedName>
</protein>
<dbReference type="EMBL" id="CM017713">
    <property type="protein sequence ID" value="TYG39209.1"/>
    <property type="molecule type" value="Genomic_DNA"/>
</dbReference>
<evidence type="ECO:0000256" key="1">
    <source>
        <dbReference type="ARBA" id="ARBA00009995"/>
    </source>
</evidence>
<dbReference type="Proteomes" id="UP000323506">
    <property type="component" value="Chromosome D13"/>
</dbReference>
<dbReference type="Gene3D" id="3.40.50.2000">
    <property type="entry name" value="Glycogen Phosphorylase B"/>
    <property type="match status" value="1"/>
</dbReference>
<comment type="similarity">
    <text evidence="1">Belongs to the UDP-glycosyltransferase family.</text>
</comment>
<keyword evidence="2" id="KW-0328">Glycosyltransferase</keyword>
<dbReference type="GO" id="GO:0080044">
    <property type="term" value="F:quercetin 7-O-glucosyltransferase activity"/>
    <property type="evidence" value="ECO:0007669"/>
    <property type="project" value="TreeGrafter"/>
</dbReference>
<sequence>MNLVHTRPISGTLVAIPYPGRGHINPMMNLCKLLASRKHDLLITFVITEEWLGFIGSYTKPDNIHFASIPNVLTSELVRGADFPGFYEAVMTKMEAPFEELLDTLELPVTGIIADTELKWAI</sequence>
<evidence type="ECO:0000256" key="2">
    <source>
        <dbReference type="ARBA" id="ARBA00022676"/>
    </source>
</evidence>
<keyword evidence="2" id="KW-0808">Transferase</keyword>
<gene>
    <name evidence="3" type="ORF">ES288_D13G286500v1</name>
</gene>